<evidence type="ECO:0000313" key="2">
    <source>
        <dbReference type="Proteomes" id="UP000827872"/>
    </source>
</evidence>
<organism evidence="1 2">
    <name type="scientific">Sphaerodactylus townsendi</name>
    <dbReference type="NCBI Taxonomy" id="933632"/>
    <lineage>
        <taxon>Eukaryota</taxon>
        <taxon>Metazoa</taxon>
        <taxon>Chordata</taxon>
        <taxon>Craniata</taxon>
        <taxon>Vertebrata</taxon>
        <taxon>Euteleostomi</taxon>
        <taxon>Lepidosauria</taxon>
        <taxon>Squamata</taxon>
        <taxon>Bifurcata</taxon>
        <taxon>Gekkota</taxon>
        <taxon>Sphaerodactylidae</taxon>
        <taxon>Sphaerodactylus</taxon>
    </lineage>
</organism>
<dbReference type="Proteomes" id="UP000827872">
    <property type="component" value="Linkage Group LG01"/>
</dbReference>
<comment type="caution">
    <text evidence="1">The sequence shown here is derived from an EMBL/GenBank/DDBJ whole genome shotgun (WGS) entry which is preliminary data.</text>
</comment>
<dbReference type="EMBL" id="CM037614">
    <property type="protein sequence ID" value="KAH8017868.1"/>
    <property type="molecule type" value="Genomic_DNA"/>
</dbReference>
<keyword evidence="2" id="KW-1185">Reference proteome</keyword>
<accession>A0ACB8GDY8</accession>
<reference evidence="1" key="1">
    <citation type="submission" date="2021-08" db="EMBL/GenBank/DDBJ databases">
        <title>The first chromosome-level gecko genome reveals the dynamic sex chromosomes of Neotropical dwarf geckos (Sphaerodactylidae: Sphaerodactylus).</title>
        <authorList>
            <person name="Pinto B.J."/>
            <person name="Keating S.E."/>
            <person name="Gamble T."/>
        </authorList>
    </citation>
    <scope>NUCLEOTIDE SEQUENCE</scope>
    <source>
        <strain evidence="1">TG3544</strain>
    </source>
</reference>
<gene>
    <name evidence="1" type="ORF">K3G42_032947</name>
</gene>
<protein>
    <submittedName>
        <fullName evidence="1">Uncharacterized protein</fullName>
    </submittedName>
</protein>
<evidence type="ECO:0000313" key="1">
    <source>
        <dbReference type="EMBL" id="KAH8017868.1"/>
    </source>
</evidence>
<proteinExistence type="predicted"/>
<name>A0ACB8GDY8_9SAUR</name>
<sequence length="72" mass="8175">MPGRSVQQNWFVRSGNELFPKACYGRSLLSEWYELIRSGKGFPKEGAGISTCLKTDRQMALPIHFTGHCTQR</sequence>